<keyword evidence="2" id="KW-1185">Reference proteome</keyword>
<feature type="non-terminal residue" evidence="1">
    <location>
        <position position="1"/>
    </location>
</feature>
<name>A0AAN7VEW7_9COLE</name>
<protein>
    <submittedName>
        <fullName evidence="1">Uncharacterized protein</fullName>
    </submittedName>
</protein>
<accession>A0AAN7VEW7</accession>
<organism evidence="1 2">
    <name type="scientific">Pyrocoelia pectoralis</name>
    <dbReference type="NCBI Taxonomy" id="417401"/>
    <lineage>
        <taxon>Eukaryota</taxon>
        <taxon>Metazoa</taxon>
        <taxon>Ecdysozoa</taxon>
        <taxon>Arthropoda</taxon>
        <taxon>Hexapoda</taxon>
        <taxon>Insecta</taxon>
        <taxon>Pterygota</taxon>
        <taxon>Neoptera</taxon>
        <taxon>Endopterygota</taxon>
        <taxon>Coleoptera</taxon>
        <taxon>Polyphaga</taxon>
        <taxon>Elateriformia</taxon>
        <taxon>Elateroidea</taxon>
        <taxon>Lampyridae</taxon>
        <taxon>Lampyrinae</taxon>
        <taxon>Pyrocoelia</taxon>
    </lineage>
</organism>
<dbReference type="AlphaFoldDB" id="A0AAN7VEW7"/>
<gene>
    <name evidence="1" type="ORF">RI129_007676</name>
</gene>
<sequence length="116" mass="13725">SVKVKRFFTNSIVEDEDEFYVTQSSEVASTPSKLGLEIESGEANNTKRQKGIMLILFHYRSRQERVLETIATRSYFVKSTIQHHKAERLETFDKLLRMRRTKCFQCCPTRRPLFFL</sequence>
<dbReference type="Proteomes" id="UP001329430">
    <property type="component" value="Chromosome 5"/>
</dbReference>
<reference evidence="1 2" key="1">
    <citation type="journal article" date="2024" name="Insects">
        <title>An Improved Chromosome-Level Genome Assembly of the Firefly Pyrocoelia pectoralis.</title>
        <authorList>
            <person name="Fu X."/>
            <person name="Meyer-Rochow V.B."/>
            <person name="Ballantyne L."/>
            <person name="Zhu X."/>
        </authorList>
    </citation>
    <scope>NUCLEOTIDE SEQUENCE [LARGE SCALE GENOMIC DNA]</scope>
    <source>
        <strain evidence="1">XCY_ONT2</strain>
    </source>
</reference>
<proteinExistence type="predicted"/>
<evidence type="ECO:0000313" key="1">
    <source>
        <dbReference type="EMBL" id="KAK5643831.1"/>
    </source>
</evidence>
<dbReference type="EMBL" id="JAVRBK010000005">
    <property type="protein sequence ID" value="KAK5643831.1"/>
    <property type="molecule type" value="Genomic_DNA"/>
</dbReference>
<evidence type="ECO:0000313" key="2">
    <source>
        <dbReference type="Proteomes" id="UP001329430"/>
    </source>
</evidence>
<comment type="caution">
    <text evidence="1">The sequence shown here is derived from an EMBL/GenBank/DDBJ whole genome shotgun (WGS) entry which is preliminary data.</text>
</comment>